<evidence type="ECO:0000313" key="1">
    <source>
        <dbReference type="EMBL" id="MDT0496874.1"/>
    </source>
</evidence>
<reference evidence="1 2" key="1">
    <citation type="submission" date="2023-09" db="EMBL/GenBank/DDBJ databases">
        <authorList>
            <person name="Rey-Velasco X."/>
        </authorList>
    </citation>
    <scope>NUCLEOTIDE SEQUENCE [LARGE SCALE GENOMIC DNA]</scope>
    <source>
        <strain evidence="1 2">W345</strain>
    </source>
</reference>
<evidence type="ECO:0000313" key="2">
    <source>
        <dbReference type="Proteomes" id="UP001254608"/>
    </source>
</evidence>
<dbReference type="EMBL" id="JAVRIC010000006">
    <property type="protein sequence ID" value="MDT0496874.1"/>
    <property type="molecule type" value="Genomic_DNA"/>
</dbReference>
<name>A0ABU2WGW4_9GAMM</name>
<sequence length="57" mass="6738">MSKVETPNLVLEHLRYIRRKGDRFIFSRDFHPPEFHQEISASDSFLSFPPFQACLAQ</sequence>
<gene>
    <name evidence="1" type="ORF">RM530_05785</name>
</gene>
<accession>A0ABU2WGW4</accession>
<protein>
    <submittedName>
        <fullName evidence="1">Uncharacterized protein</fullName>
    </submittedName>
</protein>
<comment type="caution">
    <text evidence="1">The sequence shown here is derived from an EMBL/GenBank/DDBJ whole genome shotgun (WGS) entry which is preliminary data.</text>
</comment>
<proteinExistence type="predicted"/>
<organism evidence="1 2">
    <name type="scientific">Banduia mediterranea</name>
    <dbReference type="NCBI Taxonomy" id="3075609"/>
    <lineage>
        <taxon>Bacteria</taxon>
        <taxon>Pseudomonadati</taxon>
        <taxon>Pseudomonadota</taxon>
        <taxon>Gammaproteobacteria</taxon>
        <taxon>Nevskiales</taxon>
        <taxon>Algiphilaceae</taxon>
        <taxon>Banduia</taxon>
    </lineage>
</organism>
<keyword evidence="2" id="KW-1185">Reference proteome</keyword>
<dbReference type="RefSeq" id="WP_311364268.1">
    <property type="nucleotide sequence ID" value="NZ_JAVRIC010000006.1"/>
</dbReference>
<dbReference type="Proteomes" id="UP001254608">
    <property type="component" value="Unassembled WGS sequence"/>
</dbReference>